<reference evidence="2 3" key="1">
    <citation type="submission" date="2020-03" db="EMBL/GenBank/DDBJ databases">
        <authorList>
            <person name="Zhang Z."/>
            <person name="Guo Z."/>
            <person name="Hou Q."/>
            <person name="Shen X."/>
        </authorList>
    </citation>
    <scope>NUCLEOTIDE SEQUENCE [LARGE SCALE GENOMIC DNA]</scope>
    <source>
        <strain evidence="2 3">HBUAS51329</strain>
    </source>
</reference>
<sequence length="162" mass="17847">MKMGYKSLLLGIASLGLLLVGGSTTSAQAASKAAKLPSSLKGNWYGYVGKFDDKGNYYAAVKLSLTNKKITAREYTSKKKALKPMKWLGTMAIPATFSKKSKGVYRIHSRIMEDEGVSMATISRKAVKVKVLKNQKRLALKLRIDGDNIYAFRTPLRSHAWG</sequence>
<accession>A0ABX1L2U7</accession>
<comment type="caution">
    <text evidence="2">The sequence shown here is derived from an EMBL/GenBank/DDBJ whole genome shotgun (WGS) entry which is preliminary data.</text>
</comment>
<evidence type="ECO:0000313" key="2">
    <source>
        <dbReference type="EMBL" id="NLR29353.1"/>
    </source>
</evidence>
<keyword evidence="3" id="KW-1185">Reference proteome</keyword>
<evidence type="ECO:0000313" key="3">
    <source>
        <dbReference type="Proteomes" id="UP000707477"/>
    </source>
</evidence>
<keyword evidence="1" id="KW-0732">Signal</keyword>
<feature type="signal peptide" evidence="1">
    <location>
        <begin position="1"/>
        <end position="29"/>
    </location>
</feature>
<organism evidence="2 3">
    <name type="scientific">Levilactobacillus tujiorum</name>
    <dbReference type="NCBI Taxonomy" id="2912243"/>
    <lineage>
        <taxon>Bacteria</taxon>
        <taxon>Bacillati</taxon>
        <taxon>Bacillota</taxon>
        <taxon>Bacilli</taxon>
        <taxon>Lactobacillales</taxon>
        <taxon>Lactobacillaceae</taxon>
        <taxon>Levilactobacillus</taxon>
    </lineage>
</organism>
<dbReference type="RefSeq" id="WP_168849113.1">
    <property type="nucleotide sequence ID" value="NZ_JAAVSD010000008.1"/>
</dbReference>
<protein>
    <submittedName>
        <fullName evidence="2">Uncharacterized protein</fullName>
    </submittedName>
</protein>
<dbReference type="EMBL" id="JAAVSD010000008">
    <property type="protein sequence ID" value="NLR29353.1"/>
    <property type="molecule type" value="Genomic_DNA"/>
</dbReference>
<evidence type="ECO:0000256" key="1">
    <source>
        <dbReference type="SAM" id="SignalP"/>
    </source>
</evidence>
<gene>
    <name evidence="2" type="ORF">HEQ44_04065</name>
</gene>
<dbReference type="Proteomes" id="UP000707477">
    <property type="component" value="Unassembled WGS sequence"/>
</dbReference>
<feature type="chain" id="PRO_5046954420" evidence="1">
    <location>
        <begin position="30"/>
        <end position="162"/>
    </location>
</feature>
<proteinExistence type="predicted"/>
<name>A0ABX1L2U7_9LACO</name>